<sequence>MAVSEFPPAPALMTCLARVLLDWCAKRGLGPIYAVEGVLQKEEDGEAPEPEGVVVGVPATEECVKALEKAEVPRLDQGVVAGLSGDLLNEASYDGAPLSVLFTRIGVAELPDHRAAAHLLQVLDRLIPGLAVDPAPLVKQAEVLEKALKTSMKMHPTSGPKELERVAREPSIYG</sequence>
<dbReference type="SUPFAM" id="SSF159659">
    <property type="entry name" value="Cgl1923-like"/>
    <property type="match status" value="1"/>
</dbReference>
<feature type="region of interest" description="Disordered" evidence="1">
    <location>
        <begin position="152"/>
        <end position="174"/>
    </location>
</feature>
<dbReference type="AlphaFoldDB" id="T1B6K8"/>
<gene>
    <name evidence="2" type="ORF">B1B_11436</name>
</gene>
<comment type="caution">
    <text evidence="2">The sequence shown here is derived from an EMBL/GenBank/DDBJ whole genome shotgun (WGS) entry which is preliminary data.</text>
</comment>
<protein>
    <submittedName>
        <fullName evidence="2">Uncharacterized protein</fullName>
    </submittedName>
</protein>
<organism evidence="2">
    <name type="scientific">mine drainage metagenome</name>
    <dbReference type="NCBI Taxonomy" id="410659"/>
    <lineage>
        <taxon>unclassified sequences</taxon>
        <taxon>metagenomes</taxon>
        <taxon>ecological metagenomes</taxon>
    </lineage>
</organism>
<reference evidence="2" key="2">
    <citation type="journal article" date="2014" name="ISME J.">
        <title>Microbial stratification in low pH oxic and suboxic macroscopic growths along an acid mine drainage.</title>
        <authorList>
            <person name="Mendez-Garcia C."/>
            <person name="Mesa V."/>
            <person name="Sprenger R.R."/>
            <person name="Richter M."/>
            <person name="Diez M.S."/>
            <person name="Solano J."/>
            <person name="Bargiela R."/>
            <person name="Golyshina O.V."/>
            <person name="Manteca A."/>
            <person name="Ramos J.L."/>
            <person name="Gallego J.R."/>
            <person name="Llorente I."/>
            <person name="Martins Dos Santos V.A."/>
            <person name="Jensen O.N."/>
            <person name="Pelaez A.I."/>
            <person name="Sanchez J."/>
            <person name="Ferrer M."/>
        </authorList>
    </citation>
    <scope>NUCLEOTIDE SEQUENCE</scope>
</reference>
<evidence type="ECO:0000313" key="2">
    <source>
        <dbReference type="EMBL" id="EQD49855.1"/>
    </source>
</evidence>
<dbReference type="Gene3D" id="3.40.50.10900">
    <property type="entry name" value="PAC-like subunit"/>
    <property type="match status" value="1"/>
</dbReference>
<dbReference type="EMBL" id="AUZY01007429">
    <property type="protein sequence ID" value="EQD49855.1"/>
    <property type="molecule type" value="Genomic_DNA"/>
</dbReference>
<dbReference type="InterPro" id="IPR038389">
    <property type="entry name" value="PSMG2_sf"/>
</dbReference>
<proteinExistence type="predicted"/>
<dbReference type="Pfam" id="PF09754">
    <property type="entry name" value="PAC2"/>
    <property type="match status" value="1"/>
</dbReference>
<dbReference type="PANTHER" id="PTHR35610">
    <property type="entry name" value="3-ISOPROPYLMALATE DEHYDRATASE-RELATED"/>
    <property type="match status" value="1"/>
</dbReference>
<dbReference type="InterPro" id="IPR019151">
    <property type="entry name" value="Proteasome_assmbl_chaperone_2"/>
</dbReference>
<name>T1B6K8_9ZZZZ</name>
<evidence type="ECO:0000256" key="1">
    <source>
        <dbReference type="SAM" id="MobiDB-lite"/>
    </source>
</evidence>
<dbReference type="PANTHER" id="PTHR35610:SF3">
    <property type="entry name" value="PROTEASOME ASSEMBLY CHAPERONE FAMILY PROTEIN"/>
    <property type="match status" value="1"/>
</dbReference>
<accession>T1B6K8</accession>
<reference evidence="2" key="1">
    <citation type="submission" date="2013-08" db="EMBL/GenBank/DDBJ databases">
        <authorList>
            <person name="Mendez C."/>
            <person name="Richter M."/>
            <person name="Ferrer M."/>
            <person name="Sanchez J."/>
        </authorList>
    </citation>
    <scope>NUCLEOTIDE SEQUENCE</scope>
</reference>